<accession>A0A1B7K0E4</accession>
<dbReference type="AlphaFoldDB" id="A0A1B7K0E4"/>
<dbReference type="RefSeq" id="WP_068907726.1">
    <property type="nucleotide sequence ID" value="NZ_LXEW01000015.1"/>
</dbReference>
<keyword evidence="2" id="KW-1185">Reference proteome</keyword>
<dbReference type="OrthoDB" id="9807577at2"/>
<dbReference type="EMBL" id="LXEW01000015">
    <property type="protein sequence ID" value="OAT53632.1"/>
    <property type="molecule type" value="Genomic_DNA"/>
</dbReference>
<reference evidence="1 2" key="1">
    <citation type="submission" date="2016-04" db="EMBL/GenBank/DDBJ databases">
        <title>ATOL: Assembling a taxonomically balanced genome-scale reconstruction of the evolutionary history of the Enterobacteriaceae.</title>
        <authorList>
            <person name="Plunkett G.III."/>
            <person name="Neeno-Eckwall E.C."/>
            <person name="Glasner J.D."/>
            <person name="Perna N.T."/>
        </authorList>
    </citation>
    <scope>NUCLEOTIDE SEQUENCE [LARGE SCALE GENOMIC DNA]</scope>
    <source>
        <strain evidence="1 2">ATCC 35613</strain>
    </source>
</reference>
<evidence type="ECO:0008006" key="3">
    <source>
        <dbReference type="Google" id="ProtNLM"/>
    </source>
</evidence>
<proteinExistence type="predicted"/>
<name>A0A1B7K0E4_9GAMM</name>
<dbReference type="InterPro" id="IPR012441">
    <property type="entry name" value="DUF1643"/>
</dbReference>
<evidence type="ECO:0000313" key="1">
    <source>
        <dbReference type="EMBL" id="OAT53632.1"/>
    </source>
</evidence>
<organism evidence="1 2">
    <name type="scientific">Providencia heimbachae ATCC 35613</name>
    <dbReference type="NCBI Taxonomy" id="1354272"/>
    <lineage>
        <taxon>Bacteria</taxon>
        <taxon>Pseudomonadati</taxon>
        <taxon>Pseudomonadota</taxon>
        <taxon>Gammaproteobacteria</taxon>
        <taxon>Enterobacterales</taxon>
        <taxon>Morganellaceae</taxon>
        <taxon>Providencia</taxon>
    </lineage>
</organism>
<evidence type="ECO:0000313" key="2">
    <source>
        <dbReference type="Proteomes" id="UP000078224"/>
    </source>
</evidence>
<dbReference type="PATRIC" id="fig|1354272.4.peg.908"/>
<sequence>MEIKSAHISKDELYRYDLWRIWDNTKPSIMFIGLNPSYADHEINDNTITRCINFSKMWGYGGLCMCNLFAYRATKPKEMFKALDPIGSDNDAILLSHAEKVDKIVASWGNHGRFKGRSAEIRSLLSNKLYYLELNKTGEPKHPLYIHSETKLKKL</sequence>
<gene>
    <name evidence="1" type="ORF">M998_0885</name>
</gene>
<protein>
    <recommendedName>
        <fullName evidence="3">DUF1643 domain-containing protein</fullName>
    </recommendedName>
</protein>
<dbReference type="Pfam" id="PF07799">
    <property type="entry name" value="DUF1643"/>
    <property type="match status" value="1"/>
</dbReference>
<comment type="caution">
    <text evidence="1">The sequence shown here is derived from an EMBL/GenBank/DDBJ whole genome shotgun (WGS) entry which is preliminary data.</text>
</comment>
<dbReference type="Proteomes" id="UP000078224">
    <property type="component" value="Unassembled WGS sequence"/>
</dbReference>